<organism evidence="1">
    <name type="scientific">bioreactor metagenome</name>
    <dbReference type="NCBI Taxonomy" id="1076179"/>
    <lineage>
        <taxon>unclassified sequences</taxon>
        <taxon>metagenomes</taxon>
        <taxon>ecological metagenomes</taxon>
    </lineage>
</organism>
<dbReference type="AlphaFoldDB" id="A0A645HV27"/>
<dbReference type="EMBL" id="VSSQ01100903">
    <property type="protein sequence ID" value="MPN42878.1"/>
    <property type="molecule type" value="Genomic_DNA"/>
</dbReference>
<evidence type="ECO:0008006" key="2">
    <source>
        <dbReference type="Google" id="ProtNLM"/>
    </source>
</evidence>
<sequence length="127" mass="14796">MLIIDGASEINNPISSVGLWLADRIFILHRPSIRAQLWYRSVSEFIRELHIGDKQIHILRTSNGDFDDRLYQTMTELPFPWELPHVKRAGELENAGTPLYFFRDRSCRRYSKVLEQIAHKIYGGGKP</sequence>
<accession>A0A645HV27</accession>
<protein>
    <recommendedName>
        <fullName evidence="2">CobQ/CobB/MinD/ParA nucleotide binding domain-containing protein</fullName>
    </recommendedName>
</protein>
<evidence type="ECO:0000313" key="1">
    <source>
        <dbReference type="EMBL" id="MPN42878.1"/>
    </source>
</evidence>
<name>A0A645HV27_9ZZZZ</name>
<reference evidence="1" key="1">
    <citation type="submission" date="2019-08" db="EMBL/GenBank/DDBJ databases">
        <authorList>
            <person name="Kucharzyk K."/>
            <person name="Murdoch R.W."/>
            <person name="Higgins S."/>
            <person name="Loffler F."/>
        </authorList>
    </citation>
    <scope>NUCLEOTIDE SEQUENCE</scope>
</reference>
<gene>
    <name evidence="1" type="ORF">SDC9_190436</name>
</gene>
<proteinExistence type="predicted"/>
<comment type="caution">
    <text evidence="1">The sequence shown here is derived from an EMBL/GenBank/DDBJ whole genome shotgun (WGS) entry which is preliminary data.</text>
</comment>